<evidence type="ECO:0000313" key="1">
    <source>
        <dbReference type="EMBL" id="GAH82784.1"/>
    </source>
</evidence>
<comment type="caution">
    <text evidence="1">The sequence shown here is derived from an EMBL/GenBank/DDBJ whole genome shotgun (WGS) entry which is preliminary data.</text>
</comment>
<organism evidence="1">
    <name type="scientific">marine sediment metagenome</name>
    <dbReference type="NCBI Taxonomy" id="412755"/>
    <lineage>
        <taxon>unclassified sequences</taxon>
        <taxon>metagenomes</taxon>
        <taxon>ecological metagenomes</taxon>
    </lineage>
</organism>
<sequence>MPFGKYKNHADCVKKNPGKKDPDAFCAWLKGKIEGQDPIFMQFIETSELWYPLYRLELLASNLLGLELIDREKAMDALGGKKVWEKDEDAVVLDDHRWLHMWATTLKRGNKLFISKKQLTKLHDLILDEFQRRGLGSEPHKSPLTIAPLELGGPLEAMLQQREGFLLDPQFINLVGSSVAGKEG</sequence>
<proteinExistence type="predicted"/>
<dbReference type="EMBL" id="BARU01035637">
    <property type="protein sequence ID" value="GAH82784.1"/>
    <property type="molecule type" value="Genomic_DNA"/>
</dbReference>
<protein>
    <submittedName>
        <fullName evidence="1">Uncharacterized protein</fullName>
    </submittedName>
</protein>
<name>X1JWZ4_9ZZZZ</name>
<feature type="non-terminal residue" evidence="1">
    <location>
        <position position="184"/>
    </location>
</feature>
<reference evidence="1" key="1">
    <citation type="journal article" date="2014" name="Front. Microbiol.">
        <title>High frequency of phylogenetically diverse reductive dehalogenase-homologous genes in deep subseafloor sedimentary metagenomes.</title>
        <authorList>
            <person name="Kawai M."/>
            <person name="Futagami T."/>
            <person name="Toyoda A."/>
            <person name="Takaki Y."/>
            <person name="Nishi S."/>
            <person name="Hori S."/>
            <person name="Arai W."/>
            <person name="Tsubouchi T."/>
            <person name="Morono Y."/>
            <person name="Uchiyama I."/>
            <person name="Ito T."/>
            <person name="Fujiyama A."/>
            <person name="Inagaki F."/>
            <person name="Takami H."/>
        </authorList>
    </citation>
    <scope>NUCLEOTIDE SEQUENCE</scope>
    <source>
        <strain evidence="1">Expedition CK06-06</strain>
    </source>
</reference>
<gene>
    <name evidence="1" type="ORF">S03H2_55751</name>
</gene>
<dbReference type="AlphaFoldDB" id="X1JWZ4"/>
<accession>X1JWZ4</accession>